<dbReference type="PROSITE" id="PS00107">
    <property type="entry name" value="PROTEIN_KINASE_ATP"/>
    <property type="match status" value="1"/>
</dbReference>
<evidence type="ECO:0000259" key="2">
    <source>
        <dbReference type="PROSITE" id="PS50011"/>
    </source>
</evidence>
<accession>A0A8T0GZX6</accession>
<dbReference type="InterPro" id="IPR017441">
    <property type="entry name" value="Protein_kinase_ATP_BS"/>
</dbReference>
<evidence type="ECO:0000313" key="4">
    <source>
        <dbReference type="Proteomes" id="UP000822688"/>
    </source>
</evidence>
<dbReference type="EMBL" id="CM026430">
    <property type="protein sequence ID" value="KAG0562462.1"/>
    <property type="molecule type" value="Genomic_DNA"/>
</dbReference>
<dbReference type="InterPro" id="IPR000719">
    <property type="entry name" value="Prot_kinase_dom"/>
</dbReference>
<keyword evidence="1" id="KW-0067">ATP-binding</keyword>
<sequence length="137" mass="15258">MLVVHVCSAEECGRHQRQSDELCIGAQIRNRRASIRKNSGAKSSLWITVQNSLVDVRQIGKGSFGTVFETKWLGDPYAKKEFDTRCKDFADEANALAKLSHPHIVKVFTASSKSRTEQVNKTSAIKRVLFSSTGSWS</sequence>
<keyword evidence="1" id="KW-0547">Nucleotide-binding</keyword>
<feature type="binding site" evidence="1">
    <location>
        <position position="80"/>
    </location>
    <ligand>
        <name>ATP</name>
        <dbReference type="ChEBI" id="CHEBI:30616"/>
    </ligand>
</feature>
<organism evidence="3 4">
    <name type="scientific">Ceratodon purpureus</name>
    <name type="common">Fire moss</name>
    <name type="synonym">Dicranum purpureum</name>
    <dbReference type="NCBI Taxonomy" id="3225"/>
    <lineage>
        <taxon>Eukaryota</taxon>
        <taxon>Viridiplantae</taxon>
        <taxon>Streptophyta</taxon>
        <taxon>Embryophyta</taxon>
        <taxon>Bryophyta</taxon>
        <taxon>Bryophytina</taxon>
        <taxon>Bryopsida</taxon>
        <taxon>Dicranidae</taxon>
        <taxon>Pseudoditrichales</taxon>
        <taxon>Ditrichaceae</taxon>
        <taxon>Ceratodon</taxon>
    </lineage>
</organism>
<reference evidence="3" key="1">
    <citation type="submission" date="2020-06" db="EMBL/GenBank/DDBJ databases">
        <title>WGS assembly of Ceratodon purpureus strain R40.</title>
        <authorList>
            <person name="Carey S.B."/>
            <person name="Jenkins J."/>
            <person name="Shu S."/>
            <person name="Lovell J.T."/>
            <person name="Sreedasyam A."/>
            <person name="Maumus F."/>
            <person name="Tiley G.P."/>
            <person name="Fernandez-Pozo N."/>
            <person name="Barry K."/>
            <person name="Chen C."/>
            <person name="Wang M."/>
            <person name="Lipzen A."/>
            <person name="Daum C."/>
            <person name="Saski C.A."/>
            <person name="Payton A.C."/>
            <person name="Mcbreen J.C."/>
            <person name="Conrad R.E."/>
            <person name="Kollar L.M."/>
            <person name="Olsson S."/>
            <person name="Huttunen S."/>
            <person name="Landis J.B."/>
            <person name="Wickett N.J."/>
            <person name="Johnson M.G."/>
            <person name="Rensing S.A."/>
            <person name="Grimwood J."/>
            <person name="Schmutz J."/>
            <person name="Mcdaniel S.F."/>
        </authorList>
    </citation>
    <scope>NUCLEOTIDE SEQUENCE</scope>
    <source>
        <strain evidence="3">R40</strain>
    </source>
</reference>
<dbReference type="Gene3D" id="3.30.200.20">
    <property type="entry name" value="Phosphorylase Kinase, domain 1"/>
    <property type="match status" value="1"/>
</dbReference>
<dbReference type="GO" id="GO:0004672">
    <property type="term" value="F:protein kinase activity"/>
    <property type="evidence" value="ECO:0007669"/>
    <property type="project" value="InterPro"/>
</dbReference>
<evidence type="ECO:0000313" key="3">
    <source>
        <dbReference type="EMBL" id="KAG0562462.1"/>
    </source>
</evidence>
<protein>
    <recommendedName>
        <fullName evidence="2">Protein kinase domain-containing protein</fullName>
    </recommendedName>
</protein>
<dbReference type="GO" id="GO:0005524">
    <property type="term" value="F:ATP binding"/>
    <property type="evidence" value="ECO:0007669"/>
    <property type="project" value="UniProtKB-UniRule"/>
</dbReference>
<gene>
    <name evidence="3" type="ORF">KC19_9G148600</name>
</gene>
<dbReference type="PROSITE" id="PS50011">
    <property type="entry name" value="PROTEIN_KINASE_DOM"/>
    <property type="match status" value="1"/>
</dbReference>
<proteinExistence type="predicted"/>
<dbReference type="Proteomes" id="UP000822688">
    <property type="component" value="Chromosome 9"/>
</dbReference>
<dbReference type="SUPFAM" id="SSF56112">
    <property type="entry name" value="Protein kinase-like (PK-like)"/>
    <property type="match status" value="1"/>
</dbReference>
<comment type="caution">
    <text evidence="3">The sequence shown here is derived from an EMBL/GenBank/DDBJ whole genome shotgun (WGS) entry which is preliminary data.</text>
</comment>
<dbReference type="AlphaFoldDB" id="A0A8T0GZX6"/>
<evidence type="ECO:0000256" key="1">
    <source>
        <dbReference type="PROSITE-ProRule" id="PRU10141"/>
    </source>
</evidence>
<name>A0A8T0GZX6_CERPU</name>
<keyword evidence="4" id="KW-1185">Reference proteome</keyword>
<feature type="domain" description="Protein kinase" evidence="2">
    <location>
        <begin position="53"/>
        <end position="137"/>
    </location>
</feature>
<dbReference type="InterPro" id="IPR011009">
    <property type="entry name" value="Kinase-like_dom_sf"/>
</dbReference>